<dbReference type="InterPro" id="IPR006016">
    <property type="entry name" value="UspA"/>
</dbReference>
<evidence type="ECO:0000259" key="1">
    <source>
        <dbReference type="Pfam" id="PF00582"/>
    </source>
</evidence>
<comment type="caution">
    <text evidence="2">The sequence shown here is derived from an EMBL/GenBank/DDBJ whole genome shotgun (WGS) entry which is preliminary data.</text>
</comment>
<reference evidence="2" key="1">
    <citation type="submission" date="2020-05" db="EMBL/GenBank/DDBJ databases">
        <title>Phylogenomic resolution of chytrid fungi.</title>
        <authorList>
            <person name="Stajich J.E."/>
            <person name="Amses K."/>
            <person name="Simmons R."/>
            <person name="Seto K."/>
            <person name="Myers J."/>
            <person name="Bonds A."/>
            <person name="Quandt C.A."/>
            <person name="Barry K."/>
            <person name="Liu P."/>
            <person name="Grigoriev I."/>
            <person name="Longcore J.E."/>
            <person name="James T.Y."/>
        </authorList>
    </citation>
    <scope>NUCLEOTIDE SEQUENCE</scope>
    <source>
        <strain evidence="2">JEL0318</strain>
    </source>
</reference>
<accession>A0AAD5SKN5</accession>
<dbReference type="AlphaFoldDB" id="A0AAD5SKN5"/>
<dbReference type="PANTHER" id="PTHR46100:SF4">
    <property type="entry name" value="USPA DOMAIN-CONTAINING PROTEIN"/>
    <property type="match status" value="1"/>
</dbReference>
<dbReference type="PRINTS" id="PR01438">
    <property type="entry name" value="UNVRSLSTRESS"/>
</dbReference>
<gene>
    <name evidence="2" type="ORF">HK097_004070</name>
</gene>
<proteinExistence type="predicted"/>
<dbReference type="Proteomes" id="UP001212841">
    <property type="component" value="Unassembled WGS sequence"/>
</dbReference>
<dbReference type="CDD" id="cd23659">
    <property type="entry name" value="USP_At3g01520-like"/>
    <property type="match status" value="1"/>
</dbReference>
<evidence type="ECO:0000313" key="2">
    <source>
        <dbReference type="EMBL" id="KAJ3056806.1"/>
    </source>
</evidence>
<dbReference type="PANTHER" id="PTHR46100">
    <property type="entry name" value="IMP2'P"/>
    <property type="match status" value="1"/>
</dbReference>
<name>A0AAD5SKN5_9FUNG</name>
<dbReference type="Pfam" id="PF00582">
    <property type="entry name" value="Usp"/>
    <property type="match status" value="1"/>
</dbReference>
<feature type="domain" description="UspA" evidence="1">
    <location>
        <begin position="16"/>
        <end position="143"/>
    </location>
</feature>
<evidence type="ECO:0000313" key="3">
    <source>
        <dbReference type="Proteomes" id="UP001212841"/>
    </source>
</evidence>
<dbReference type="InterPro" id="IPR006015">
    <property type="entry name" value="Universal_stress_UspA"/>
</dbReference>
<keyword evidence="3" id="KW-1185">Reference proteome</keyword>
<dbReference type="SUPFAM" id="SSF52402">
    <property type="entry name" value="Adenine nucleotide alpha hydrolases-like"/>
    <property type="match status" value="1"/>
</dbReference>
<sequence>MAQSIVSPVVGTPASKNVLFALDESTHSIAALNWAFDYLLNNGDKLTTVVVTDKEASEAVLSRVKTLLRAVWQSNDKNVSMSVRVLHGSNSKAGELICKLAAEVNPSMLVLGSAGKSHVKGLLVGSVSNYCISEATVPVIVARMRPEDEEDRGRLAAISAGRRRSISPFFA</sequence>
<dbReference type="InterPro" id="IPR014729">
    <property type="entry name" value="Rossmann-like_a/b/a_fold"/>
</dbReference>
<organism evidence="2 3">
    <name type="scientific">Rhizophlyctis rosea</name>
    <dbReference type="NCBI Taxonomy" id="64517"/>
    <lineage>
        <taxon>Eukaryota</taxon>
        <taxon>Fungi</taxon>
        <taxon>Fungi incertae sedis</taxon>
        <taxon>Chytridiomycota</taxon>
        <taxon>Chytridiomycota incertae sedis</taxon>
        <taxon>Chytridiomycetes</taxon>
        <taxon>Rhizophlyctidales</taxon>
        <taxon>Rhizophlyctidaceae</taxon>
        <taxon>Rhizophlyctis</taxon>
    </lineage>
</organism>
<protein>
    <recommendedName>
        <fullName evidence="1">UspA domain-containing protein</fullName>
    </recommendedName>
</protein>
<dbReference type="EMBL" id="JADGJD010000020">
    <property type="protein sequence ID" value="KAJ3056806.1"/>
    <property type="molecule type" value="Genomic_DNA"/>
</dbReference>
<dbReference type="Gene3D" id="3.40.50.620">
    <property type="entry name" value="HUPs"/>
    <property type="match status" value="1"/>
</dbReference>